<organism evidence="2">
    <name type="scientific">Gaeumannomyces tritici (strain R3-111a-1)</name>
    <name type="common">Wheat and barley take-all root rot fungus</name>
    <name type="synonym">Gaeumannomyces graminis var. tritici</name>
    <dbReference type="NCBI Taxonomy" id="644352"/>
    <lineage>
        <taxon>Eukaryota</taxon>
        <taxon>Fungi</taxon>
        <taxon>Dikarya</taxon>
        <taxon>Ascomycota</taxon>
        <taxon>Pezizomycotina</taxon>
        <taxon>Sordariomycetes</taxon>
        <taxon>Sordariomycetidae</taxon>
        <taxon>Magnaporthales</taxon>
        <taxon>Magnaporthaceae</taxon>
        <taxon>Gaeumannomyces</taxon>
    </lineage>
</organism>
<proteinExistence type="predicted"/>
<evidence type="ECO:0000313" key="4">
    <source>
        <dbReference type="Proteomes" id="UP000006039"/>
    </source>
</evidence>
<evidence type="ECO:0000256" key="1">
    <source>
        <dbReference type="SAM" id="MobiDB-lite"/>
    </source>
</evidence>
<reference evidence="2" key="3">
    <citation type="submission" date="2010-09" db="EMBL/GenBank/DDBJ databases">
        <title>Annotation of Gaeumannomyces graminis var. tritici R3-111a-1.</title>
        <authorList>
            <consortium name="The Broad Institute Genome Sequencing Platform"/>
            <person name="Ma L.-J."/>
            <person name="Dead R."/>
            <person name="Young S.K."/>
            <person name="Zeng Q."/>
            <person name="Gargeya S."/>
            <person name="Fitzgerald M."/>
            <person name="Haas B."/>
            <person name="Abouelleil A."/>
            <person name="Alvarado L."/>
            <person name="Arachchi H.M."/>
            <person name="Berlin A."/>
            <person name="Brown A."/>
            <person name="Chapman S.B."/>
            <person name="Chen Z."/>
            <person name="Dunbar C."/>
            <person name="Freedman E."/>
            <person name="Gearin G."/>
            <person name="Gellesch M."/>
            <person name="Goldberg J."/>
            <person name="Griggs A."/>
            <person name="Gujja S."/>
            <person name="Heiman D."/>
            <person name="Howarth C."/>
            <person name="Larson L."/>
            <person name="Lui A."/>
            <person name="MacDonald P.J.P."/>
            <person name="Mehta T."/>
            <person name="Montmayeur A."/>
            <person name="Murphy C."/>
            <person name="Neiman D."/>
            <person name="Pearson M."/>
            <person name="Priest M."/>
            <person name="Roberts A."/>
            <person name="Saif S."/>
            <person name="Shea T."/>
            <person name="Shenoy N."/>
            <person name="Sisk P."/>
            <person name="Stolte C."/>
            <person name="Sykes S."/>
            <person name="Yandava C."/>
            <person name="Wortman J."/>
            <person name="Nusbaum C."/>
            <person name="Birren B."/>
        </authorList>
    </citation>
    <scope>NUCLEOTIDE SEQUENCE</scope>
    <source>
        <strain evidence="2">R3-111a-1</strain>
    </source>
</reference>
<protein>
    <submittedName>
        <fullName evidence="2 3">Uncharacterized protein</fullName>
    </submittedName>
</protein>
<reference evidence="4" key="1">
    <citation type="submission" date="2010-07" db="EMBL/GenBank/DDBJ databases">
        <title>The genome sequence of Gaeumannomyces graminis var. tritici strain R3-111a-1.</title>
        <authorList>
            <consortium name="The Broad Institute Genome Sequencing Platform"/>
            <person name="Ma L.-J."/>
            <person name="Dead R."/>
            <person name="Young S."/>
            <person name="Zeng Q."/>
            <person name="Koehrsen M."/>
            <person name="Alvarado L."/>
            <person name="Berlin A."/>
            <person name="Chapman S.B."/>
            <person name="Chen Z."/>
            <person name="Freedman E."/>
            <person name="Gellesch M."/>
            <person name="Goldberg J."/>
            <person name="Griggs A."/>
            <person name="Gujja S."/>
            <person name="Heilman E.R."/>
            <person name="Heiman D."/>
            <person name="Hepburn T."/>
            <person name="Howarth C."/>
            <person name="Jen D."/>
            <person name="Larson L."/>
            <person name="Mehta T."/>
            <person name="Neiman D."/>
            <person name="Pearson M."/>
            <person name="Roberts A."/>
            <person name="Saif S."/>
            <person name="Shea T."/>
            <person name="Shenoy N."/>
            <person name="Sisk P."/>
            <person name="Stolte C."/>
            <person name="Sykes S."/>
            <person name="Walk T."/>
            <person name="White J."/>
            <person name="Yandava C."/>
            <person name="Haas B."/>
            <person name="Nusbaum C."/>
            <person name="Birren B."/>
        </authorList>
    </citation>
    <scope>NUCLEOTIDE SEQUENCE [LARGE SCALE GENOMIC DNA]</scope>
    <source>
        <strain evidence="4">R3-111a-1</strain>
    </source>
</reference>
<accession>J3P0P4</accession>
<reference evidence="2" key="2">
    <citation type="submission" date="2010-07" db="EMBL/GenBank/DDBJ databases">
        <authorList>
            <consortium name="The Broad Institute Genome Sequencing Platform"/>
            <consortium name="Broad Institute Genome Sequencing Center for Infectious Disease"/>
            <person name="Ma L.-J."/>
            <person name="Dead R."/>
            <person name="Young S."/>
            <person name="Zeng Q."/>
            <person name="Koehrsen M."/>
            <person name="Alvarado L."/>
            <person name="Berlin A."/>
            <person name="Chapman S.B."/>
            <person name="Chen Z."/>
            <person name="Freedman E."/>
            <person name="Gellesch M."/>
            <person name="Goldberg J."/>
            <person name="Griggs A."/>
            <person name="Gujja S."/>
            <person name="Heilman E.R."/>
            <person name="Heiman D."/>
            <person name="Hepburn T."/>
            <person name="Howarth C."/>
            <person name="Jen D."/>
            <person name="Larson L."/>
            <person name="Mehta T."/>
            <person name="Neiman D."/>
            <person name="Pearson M."/>
            <person name="Roberts A."/>
            <person name="Saif S."/>
            <person name="Shea T."/>
            <person name="Shenoy N."/>
            <person name="Sisk P."/>
            <person name="Stolte C."/>
            <person name="Sykes S."/>
            <person name="Walk T."/>
            <person name="White J."/>
            <person name="Yandava C."/>
            <person name="Haas B."/>
            <person name="Nusbaum C."/>
            <person name="Birren B."/>
        </authorList>
    </citation>
    <scope>NUCLEOTIDE SEQUENCE</scope>
    <source>
        <strain evidence="2">R3-111a-1</strain>
    </source>
</reference>
<gene>
    <name evidence="3" type="primary">20347547</name>
    <name evidence="2" type="ORF">GGTG_07089</name>
</gene>
<dbReference type="RefSeq" id="XP_009223177.1">
    <property type="nucleotide sequence ID" value="XM_009224913.1"/>
</dbReference>
<keyword evidence="4" id="KW-1185">Reference proteome</keyword>
<dbReference type="AlphaFoldDB" id="J3P0P4"/>
<dbReference type="VEuPathDB" id="FungiDB:GGTG_07089"/>
<feature type="region of interest" description="Disordered" evidence="1">
    <location>
        <begin position="121"/>
        <end position="142"/>
    </location>
</feature>
<sequence>MGLSTTRRDRHESDAGCRGCVLYGVVGEKHPTIARHDVGAVTVVGGGGNMTAPLRRVLGVILKTHKKSWWAQWPDCPKAWSLGWLEGPRSTSRGGDFTGAPPATAFPRKHVAAFFFFFSKPTASAPQPGSDGQDVASREMKR</sequence>
<evidence type="ECO:0000313" key="2">
    <source>
        <dbReference type="EMBL" id="EJT77177.1"/>
    </source>
</evidence>
<dbReference type="HOGENOM" id="CLU_1815925_0_0_1"/>
<reference evidence="3" key="4">
    <citation type="journal article" date="2015" name="G3 (Bethesda)">
        <title>Genome sequences of three phytopathogenic species of the Magnaporthaceae family of fungi.</title>
        <authorList>
            <person name="Okagaki L.H."/>
            <person name="Nunes C.C."/>
            <person name="Sailsbery J."/>
            <person name="Clay B."/>
            <person name="Brown D."/>
            <person name="John T."/>
            <person name="Oh Y."/>
            <person name="Young N."/>
            <person name="Fitzgerald M."/>
            <person name="Haas B.J."/>
            <person name="Zeng Q."/>
            <person name="Young S."/>
            <person name="Adiconis X."/>
            <person name="Fan L."/>
            <person name="Levin J.Z."/>
            <person name="Mitchell T.K."/>
            <person name="Okubara P.A."/>
            <person name="Farman M.L."/>
            <person name="Kohn L.M."/>
            <person name="Birren B."/>
            <person name="Ma L.-J."/>
            <person name="Dean R.A."/>
        </authorList>
    </citation>
    <scope>NUCLEOTIDE SEQUENCE</scope>
    <source>
        <strain evidence="3">R3-111a-1</strain>
    </source>
</reference>
<dbReference type="EMBL" id="GL385397">
    <property type="protein sequence ID" value="EJT77177.1"/>
    <property type="molecule type" value="Genomic_DNA"/>
</dbReference>
<name>J3P0P4_GAET3</name>
<dbReference type="EnsemblFungi" id="EJT77177">
    <property type="protein sequence ID" value="EJT77177"/>
    <property type="gene ID" value="GGTG_07089"/>
</dbReference>
<evidence type="ECO:0000313" key="3">
    <source>
        <dbReference type="EnsemblFungi" id="EJT77177"/>
    </source>
</evidence>
<reference evidence="3" key="5">
    <citation type="submission" date="2018-04" db="UniProtKB">
        <authorList>
            <consortium name="EnsemblFungi"/>
        </authorList>
    </citation>
    <scope>IDENTIFICATION</scope>
    <source>
        <strain evidence="3">R3-111a-1</strain>
    </source>
</reference>
<dbReference type="GeneID" id="20347547"/>
<dbReference type="Proteomes" id="UP000006039">
    <property type="component" value="Unassembled WGS sequence"/>
</dbReference>